<sequence>MSSMFNVKPDMHITPYTHPDDLPYFLTTAQVAAWLGWSVDTVRAKIRSGEIPAIAPSDSPNARKKVVPKALLLKWVESAAERRPDGRRWS</sequence>
<dbReference type="Pfam" id="PF12728">
    <property type="entry name" value="HTH_17"/>
    <property type="match status" value="1"/>
</dbReference>
<dbReference type="InterPro" id="IPR041657">
    <property type="entry name" value="HTH_17"/>
</dbReference>
<dbReference type="AlphaFoldDB" id="A0A947D0V3"/>
<evidence type="ECO:0000259" key="1">
    <source>
        <dbReference type="Pfam" id="PF12728"/>
    </source>
</evidence>
<dbReference type="EMBL" id="JAHHQF010000050">
    <property type="protein sequence ID" value="MBT9282086.1"/>
    <property type="molecule type" value="Genomic_DNA"/>
</dbReference>
<accession>A0A947D0V3</accession>
<reference evidence="2" key="1">
    <citation type="journal article" date="2021" name="Microbiology">
        <title>Metagenomic Analysis of the Microbial Community in the Underground Coal Fire Area (Kemerovo Region, Russia) Revealed Predominance of Thermophilic Members of the Phyla Deinococcus-thermus, Aquificae, and Firmicutes.</title>
        <authorList>
            <person name="Kadnikov V."/>
            <person name="Mardanov A.V."/>
            <person name="Beletsky A.V."/>
            <person name="Karnachuk O.V."/>
            <person name="Ravin N.V."/>
        </authorList>
    </citation>
    <scope>NUCLEOTIDE SEQUENCE</scope>
    <source>
        <strain evidence="2">RBS10-49</strain>
    </source>
</reference>
<proteinExistence type="predicted"/>
<feature type="domain" description="Helix-turn-helix" evidence="1">
    <location>
        <begin position="25"/>
        <end position="78"/>
    </location>
</feature>
<name>A0A947D0V3_HYDSH</name>
<evidence type="ECO:0000313" key="3">
    <source>
        <dbReference type="Proteomes" id="UP000748108"/>
    </source>
</evidence>
<dbReference type="Proteomes" id="UP000748108">
    <property type="component" value="Unassembled WGS sequence"/>
</dbReference>
<organism evidence="2 3">
    <name type="scientific">Hydrogenibacillus schlegelii</name>
    <name type="common">Bacillus schlegelii</name>
    <dbReference type="NCBI Taxonomy" id="1484"/>
    <lineage>
        <taxon>Bacteria</taxon>
        <taxon>Bacillati</taxon>
        <taxon>Bacillota</taxon>
        <taxon>Bacilli</taxon>
        <taxon>Bacillales</taxon>
        <taxon>Bacillales Family X. Incertae Sedis</taxon>
        <taxon>Hydrogenibacillus</taxon>
    </lineage>
</organism>
<protein>
    <submittedName>
        <fullName evidence="2">Helix-turn-helix domain-containing protein</fullName>
    </submittedName>
</protein>
<gene>
    <name evidence="2" type="ORF">KM312_05445</name>
</gene>
<evidence type="ECO:0000313" key="2">
    <source>
        <dbReference type="EMBL" id="MBT9282086.1"/>
    </source>
</evidence>
<comment type="caution">
    <text evidence="2">The sequence shown here is derived from an EMBL/GenBank/DDBJ whole genome shotgun (WGS) entry which is preliminary data.</text>
</comment>